<dbReference type="Proteomes" id="UP000192775">
    <property type="component" value="Chromosome"/>
</dbReference>
<reference evidence="1 2" key="1">
    <citation type="submission" date="2017-04" db="EMBL/GenBank/DDBJ databases">
        <authorList>
            <person name="Afonso C.L."/>
            <person name="Miller P.J."/>
            <person name="Scott M.A."/>
            <person name="Spackman E."/>
            <person name="Goraichik I."/>
            <person name="Dimitrov K.M."/>
            <person name="Suarez D.L."/>
            <person name="Swayne D.E."/>
        </authorList>
    </citation>
    <scope>NUCLEOTIDE SEQUENCE [LARGE SCALE GENOMIC DNA]</scope>
    <source>
        <strain evidence="2">XA(T)</strain>
    </source>
</reference>
<dbReference type="EMBL" id="CP020715">
    <property type="protein sequence ID" value="ARJ04477.1"/>
    <property type="molecule type" value="Genomic_DNA"/>
</dbReference>
<dbReference type="RefSeq" id="WP_085018618.1">
    <property type="nucleotide sequence ID" value="NZ_BMHD01000001.1"/>
</dbReference>
<sequence length="207" mass="22302">MRFEGLIAGVGTSSGRRVVAGLWTRSPLGRFGDVMVEDASGHRILLAPGDEVAELVSATYRFDEVRIVPVRWRVTAERAEVQAGDLRLRLELGPRSALGRLLRLQPRRLATSTRWLALLDPVARLLVRGAATAGTAGGGRREYYGVTDARSIRSLEAGDATGSWGRLVPLSPPPRFGFASTPSAPTIVRVTTTITSPSDGVSSRSRR</sequence>
<dbReference type="STRING" id="1619308.B5808_03985"/>
<dbReference type="KEGG" id="cphy:B5808_03985"/>
<evidence type="ECO:0000313" key="2">
    <source>
        <dbReference type="Proteomes" id="UP000192775"/>
    </source>
</evidence>
<name>A0A1X9LH68_9MICO</name>
<proteinExistence type="predicted"/>
<organism evidence="1 2">
    <name type="scientific">Cnuibacter physcomitrellae</name>
    <dbReference type="NCBI Taxonomy" id="1619308"/>
    <lineage>
        <taxon>Bacteria</taxon>
        <taxon>Bacillati</taxon>
        <taxon>Actinomycetota</taxon>
        <taxon>Actinomycetes</taxon>
        <taxon>Micrococcales</taxon>
        <taxon>Microbacteriaceae</taxon>
        <taxon>Cnuibacter</taxon>
    </lineage>
</organism>
<protein>
    <submittedName>
        <fullName evidence="1">Uncharacterized protein</fullName>
    </submittedName>
</protein>
<dbReference type="AlphaFoldDB" id="A0A1X9LH68"/>
<evidence type="ECO:0000313" key="1">
    <source>
        <dbReference type="EMBL" id="ARJ04477.1"/>
    </source>
</evidence>
<gene>
    <name evidence="1" type="ORF">B5808_03985</name>
</gene>
<keyword evidence="2" id="KW-1185">Reference proteome</keyword>
<accession>A0A1X9LH68</accession>